<name>A0A8K0DZZ2_9ROSA</name>
<gene>
    <name evidence="3" type="ORF">FNV43_RR19613</name>
</gene>
<reference evidence="3" key="1">
    <citation type="submission" date="2020-03" db="EMBL/GenBank/DDBJ databases">
        <title>A high-quality chromosome-level genome assembly of a woody plant with both climbing and erect habits, Rhamnella rubrinervis.</title>
        <authorList>
            <person name="Lu Z."/>
            <person name="Yang Y."/>
            <person name="Zhu X."/>
            <person name="Sun Y."/>
        </authorList>
    </citation>
    <scope>NUCLEOTIDE SEQUENCE</scope>
    <source>
        <strain evidence="3">BYM</strain>
        <tissue evidence="3">Leaf</tissue>
    </source>
</reference>
<keyword evidence="1" id="KW-0694">RNA-binding</keyword>
<dbReference type="Proteomes" id="UP000796880">
    <property type="component" value="Unassembled WGS sequence"/>
</dbReference>
<dbReference type="Gene3D" id="3.30.160.20">
    <property type="match status" value="1"/>
</dbReference>
<evidence type="ECO:0000313" key="3">
    <source>
        <dbReference type="EMBL" id="KAF3436860.1"/>
    </source>
</evidence>
<dbReference type="Pfam" id="PF00035">
    <property type="entry name" value="dsrm"/>
    <property type="match status" value="1"/>
</dbReference>
<keyword evidence="4" id="KW-1185">Reference proteome</keyword>
<sequence length="162" mass="19030">MDVYEMEDERHILEALQELCHPFGCASPFISNLHIVIMELEISFKSLVIEAFRKLNLISPEFTIVYNGPPHDRRFKCHLRVDDTHFGFTHDKIFTSVWKKTLKQAENSAAESLLLYMGNLNMITMLDLHRSIVNEYKAENDELVKRIFFYDKELKSLRYGGE</sequence>
<accession>A0A8K0DZZ2</accession>
<evidence type="ECO:0000256" key="1">
    <source>
        <dbReference type="PROSITE-ProRule" id="PRU00266"/>
    </source>
</evidence>
<proteinExistence type="predicted"/>
<evidence type="ECO:0000313" key="4">
    <source>
        <dbReference type="Proteomes" id="UP000796880"/>
    </source>
</evidence>
<feature type="domain" description="DRBM" evidence="2">
    <location>
        <begin position="43"/>
        <end position="119"/>
    </location>
</feature>
<dbReference type="GO" id="GO:0003723">
    <property type="term" value="F:RNA binding"/>
    <property type="evidence" value="ECO:0007669"/>
    <property type="project" value="UniProtKB-UniRule"/>
</dbReference>
<dbReference type="PROSITE" id="PS50137">
    <property type="entry name" value="DS_RBD"/>
    <property type="match status" value="1"/>
</dbReference>
<comment type="caution">
    <text evidence="3">The sequence shown here is derived from an EMBL/GenBank/DDBJ whole genome shotgun (WGS) entry which is preliminary data.</text>
</comment>
<dbReference type="InterPro" id="IPR014720">
    <property type="entry name" value="dsRBD_dom"/>
</dbReference>
<evidence type="ECO:0000259" key="2">
    <source>
        <dbReference type="PROSITE" id="PS50137"/>
    </source>
</evidence>
<dbReference type="SMART" id="SM00358">
    <property type="entry name" value="DSRM"/>
    <property type="match status" value="1"/>
</dbReference>
<organism evidence="3 4">
    <name type="scientific">Rhamnella rubrinervis</name>
    <dbReference type="NCBI Taxonomy" id="2594499"/>
    <lineage>
        <taxon>Eukaryota</taxon>
        <taxon>Viridiplantae</taxon>
        <taxon>Streptophyta</taxon>
        <taxon>Embryophyta</taxon>
        <taxon>Tracheophyta</taxon>
        <taxon>Spermatophyta</taxon>
        <taxon>Magnoliopsida</taxon>
        <taxon>eudicotyledons</taxon>
        <taxon>Gunneridae</taxon>
        <taxon>Pentapetalae</taxon>
        <taxon>rosids</taxon>
        <taxon>fabids</taxon>
        <taxon>Rosales</taxon>
        <taxon>Rhamnaceae</taxon>
        <taxon>rhamnoid group</taxon>
        <taxon>Rhamneae</taxon>
        <taxon>Rhamnella</taxon>
    </lineage>
</organism>
<protein>
    <recommendedName>
        <fullName evidence="2">DRBM domain-containing protein</fullName>
    </recommendedName>
</protein>
<dbReference type="AlphaFoldDB" id="A0A8K0DZZ2"/>
<dbReference type="EMBL" id="VOIH02000009">
    <property type="protein sequence ID" value="KAF3436860.1"/>
    <property type="molecule type" value="Genomic_DNA"/>
</dbReference>
<dbReference type="CDD" id="cd00048">
    <property type="entry name" value="DSRM_SF"/>
    <property type="match status" value="1"/>
</dbReference>
<dbReference type="SUPFAM" id="SSF54768">
    <property type="entry name" value="dsRNA-binding domain-like"/>
    <property type="match status" value="1"/>
</dbReference>